<evidence type="ECO:0000313" key="1">
    <source>
        <dbReference type="EMBL" id="PCH39232.1"/>
    </source>
</evidence>
<dbReference type="OrthoDB" id="3270558at2759"/>
<name>A0A2H3JAE0_WOLCO</name>
<gene>
    <name evidence="1" type="ORF">WOLCODRAFT_167856</name>
</gene>
<protein>
    <submittedName>
        <fullName evidence="1">Uncharacterized protein</fullName>
    </submittedName>
</protein>
<organism evidence="1 2">
    <name type="scientific">Wolfiporia cocos (strain MD-104)</name>
    <name type="common">Brown rot fungus</name>
    <dbReference type="NCBI Taxonomy" id="742152"/>
    <lineage>
        <taxon>Eukaryota</taxon>
        <taxon>Fungi</taxon>
        <taxon>Dikarya</taxon>
        <taxon>Basidiomycota</taxon>
        <taxon>Agaricomycotina</taxon>
        <taxon>Agaricomycetes</taxon>
        <taxon>Polyporales</taxon>
        <taxon>Phaeolaceae</taxon>
        <taxon>Wolfiporia</taxon>
    </lineage>
</organism>
<accession>A0A2H3JAE0</accession>
<dbReference type="EMBL" id="KB467976">
    <property type="protein sequence ID" value="PCH39232.1"/>
    <property type="molecule type" value="Genomic_DNA"/>
</dbReference>
<reference evidence="1 2" key="1">
    <citation type="journal article" date="2012" name="Science">
        <title>The Paleozoic origin of enzymatic lignin decomposition reconstructed from 31 fungal genomes.</title>
        <authorList>
            <person name="Floudas D."/>
            <person name="Binder M."/>
            <person name="Riley R."/>
            <person name="Barry K."/>
            <person name="Blanchette R.A."/>
            <person name="Henrissat B."/>
            <person name="Martinez A.T."/>
            <person name="Otillar R."/>
            <person name="Spatafora J.W."/>
            <person name="Yadav J.S."/>
            <person name="Aerts A."/>
            <person name="Benoit I."/>
            <person name="Boyd A."/>
            <person name="Carlson A."/>
            <person name="Copeland A."/>
            <person name="Coutinho P.M."/>
            <person name="de Vries R.P."/>
            <person name="Ferreira P."/>
            <person name="Findley K."/>
            <person name="Foster B."/>
            <person name="Gaskell J."/>
            <person name="Glotzer D."/>
            <person name="Gorecki P."/>
            <person name="Heitman J."/>
            <person name="Hesse C."/>
            <person name="Hori C."/>
            <person name="Igarashi K."/>
            <person name="Jurgens J.A."/>
            <person name="Kallen N."/>
            <person name="Kersten P."/>
            <person name="Kohler A."/>
            <person name="Kuees U."/>
            <person name="Kumar T.K.A."/>
            <person name="Kuo A."/>
            <person name="LaButti K."/>
            <person name="Larrondo L.F."/>
            <person name="Lindquist E."/>
            <person name="Ling A."/>
            <person name="Lombard V."/>
            <person name="Lucas S."/>
            <person name="Lundell T."/>
            <person name="Martin R."/>
            <person name="McLaughlin D.J."/>
            <person name="Morgenstern I."/>
            <person name="Morin E."/>
            <person name="Murat C."/>
            <person name="Nagy L.G."/>
            <person name="Nolan M."/>
            <person name="Ohm R.A."/>
            <person name="Patyshakuliyeva A."/>
            <person name="Rokas A."/>
            <person name="Ruiz-Duenas F.J."/>
            <person name="Sabat G."/>
            <person name="Salamov A."/>
            <person name="Samejima M."/>
            <person name="Schmutz J."/>
            <person name="Slot J.C."/>
            <person name="St John F."/>
            <person name="Stenlid J."/>
            <person name="Sun H."/>
            <person name="Sun S."/>
            <person name="Syed K."/>
            <person name="Tsang A."/>
            <person name="Wiebenga A."/>
            <person name="Young D."/>
            <person name="Pisabarro A."/>
            <person name="Eastwood D.C."/>
            <person name="Martin F."/>
            <person name="Cullen D."/>
            <person name="Grigoriev I.V."/>
            <person name="Hibbett D.S."/>
        </authorList>
    </citation>
    <scope>NUCLEOTIDE SEQUENCE [LARGE SCALE GENOMIC DNA]</scope>
    <source>
        <strain evidence="1 2">MD-104</strain>
    </source>
</reference>
<proteinExistence type="predicted"/>
<dbReference type="Proteomes" id="UP000218811">
    <property type="component" value="Unassembled WGS sequence"/>
</dbReference>
<sequence>MSSTMSTVPRSDSWFSFGSRSSWLSVSTVITMPSSSIFSLKSPVVSTSPPPFSSVLHGEPRQVYLTCRHSCLVPVPPSNHPLCMDPSSRKPQPHATIVVPTRGRTCTRTEQTRIVKTAATPDVGLVQRVGCSVSSLVDMAAQFQRAYVRVAMFSMGRDPFAPSHSALRLAFRPGWGRASAAGTLGCAGSGVLKPEGYRATVPDIALFLPAPDADIPDGVHAWAHAMIPLVPDAPARPRVFHPPAPLPRPPFRLQVDPTHPRLRLVANPVLLRLMALQNMCAGLALRWEGCPHEGRMCEGKERLVGVSREGIGRSGLGWEVGVAC</sequence>
<dbReference type="AlphaFoldDB" id="A0A2H3JAE0"/>
<dbReference type="OMA" id="RTCTRTE"/>
<evidence type="ECO:0000313" key="2">
    <source>
        <dbReference type="Proteomes" id="UP000218811"/>
    </source>
</evidence>
<keyword evidence="2" id="KW-1185">Reference proteome</keyword>